<sequence length="88" mass="10265">MQLISECLNALKHSAFWLHSEKPSLMSFLEYRLRNNNLEQEEIEYSRFRIELETIFKYYDETSETGKKSVTAVKKVPGKCTSFGAIPL</sequence>
<dbReference type="EMBL" id="CAJVQA010008634">
    <property type="protein sequence ID" value="CAG8674842.1"/>
    <property type="molecule type" value="Genomic_DNA"/>
</dbReference>
<organism evidence="1 2">
    <name type="scientific">Cetraspora pellucida</name>
    <dbReference type="NCBI Taxonomy" id="1433469"/>
    <lineage>
        <taxon>Eukaryota</taxon>
        <taxon>Fungi</taxon>
        <taxon>Fungi incertae sedis</taxon>
        <taxon>Mucoromycota</taxon>
        <taxon>Glomeromycotina</taxon>
        <taxon>Glomeromycetes</taxon>
        <taxon>Diversisporales</taxon>
        <taxon>Gigasporaceae</taxon>
        <taxon>Cetraspora</taxon>
    </lineage>
</organism>
<protein>
    <submittedName>
        <fullName evidence="1">9896_t:CDS:1</fullName>
    </submittedName>
</protein>
<comment type="caution">
    <text evidence="1">The sequence shown here is derived from an EMBL/GenBank/DDBJ whole genome shotgun (WGS) entry which is preliminary data.</text>
</comment>
<dbReference type="Proteomes" id="UP000789759">
    <property type="component" value="Unassembled WGS sequence"/>
</dbReference>
<dbReference type="OrthoDB" id="2446996at2759"/>
<keyword evidence="2" id="KW-1185">Reference proteome</keyword>
<accession>A0A9N9EHX8</accession>
<dbReference type="AlphaFoldDB" id="A0A9N9EHX8"/>
<evidence type="ECO:0000313" key="1">
    <source>
        <dbReference type="EMBL" id="CAG8674842.1"/>
    </source>
</evidence>
<proteinExistence type="predicted"/>
<gene>
    <name evidence="1" type="ORF">CPELLU_LOCUS10467</name>
</gene>
<evidence type="ECO:0000313" key="2">
    <source>
        <dbReference type="Proteomes" id="UP000789759"/>
    </source>
</evidence>
<reference evidence="1" key="1">
    <citation type="submission" date="2021-06" db="EMBL/GenBank/DDBJ databases">
        <authorList>
            <person name="Kallberg Y."/>
            <person name="Tangrot J."/>
            <person name="Rosling A."/>
        </authorList>
    </citation>
    <scope>NUCLEOTIDE SEQUENCE</scope>
    <source>
        <strain evidence="1">FL966</strain>
    </source>
</reference>
<name>A0A9N9EHX8_9GLOM</name>